<dbReference type="Pfam" id="PF14368">
    <property type="entry name" value="LTP_2"/>
    <property type="match status" value="1"/>
</dbReference>
<evidence type="ECO:0000256" key="2">
    <source>
        <dbReference type="ARBA" id="ARBA00022525"/>
    </source>
</evidence>
<name>G7IAQ0_MEDTR</name>
<protein>
    <submittedName>
        <fullName evidence="6">Lipid transfer protein (LIM1/2/3/MEN-8)</fullName>
    </submittedName>
</protein>
<organism evidence="6 8">
    <name type="scientific">Medicago truncatula</name>
    <name type="common">Barrel medic</name>
    <name type="synonym">Medicago tribuloides</name>
    <dbReference type="NCBI Taxonomy" id="3880"/>
    <lineage>
        <taxon>Eukaryota</taxon>
        <taxon>Viridiplantae</taxon>
        <taxon>Streptophyta</taxon>
        <taxon>Embryophyta</taxon>
        <taxon>Tracheophyta</taxon>
        <taxon>Spermatophyta</taxon>
        <taxon>Magnoliopsida</taxon>
        <taxon>eudicotyledons</taxon>
        <taxon>Gunneridae</taxon>
        <taxon>Pentapetalae</taxon>
        <taxon>rosids</taxon>
        <taxon>fabids</taxon>
        <taxon>Fabales</taxon>
        <taxon>Fabaceae</taxon>
        <taxon>Papilionoideae</taxon>
        <taxon>50 kb inversion clade</taxon>
        <taxon>NPAAA clade</taxon>
        <taxon>Hologalegina</taxon>
        <taxon>IRL clade</taxon>
        <taxon>Trifolieae</taxon>
        <taxon>Medicago</taxon>
    </lineage>
</organism>
<feature type="signal peptide" evidence="4">
    <location>
        <begin position="1"/>
        <end position="30"/>
    </location>
</feature>
<dbReference type="PANTHER" id="PTHR35501:SF3">
    <property type="entry name" value="PROTEIN YY1"/>
    <property type="match status" value="1"/>
</dbReference>
<evidence type="ECO:0000313" key="6">
    <source>
        <dbReference type="EMBL" id="AES62553.1"/>
    </source>
</evidence>
<dbReference type="GO" id="GO:0005576">
    <property type="term" value="C:extracellular region"/>
    <property type="evidence" value="ECO:0007669"/>
    <property type="project" value="UniProtKB-SubCell"/>
</dbReference>
<keyword evidence="2" id="KW-0964">Secreted</keyword>
<dbReference type="Proteomes" id="UP000002051">
    <property type="component" value="Unassembled WGS sequence"/>
</dbReference>
<evidence type="ECO:0000256" key="1">
    <source>
        <dbReference type="ARBA" id="ARBA00004613"/>
    </source>
</evidence>
<dbReference type="InterPro" id="IPR016140">
    <property type="entry name" value="Bifunc_inhib/LTP/seed_store"/>
</dbReference>
<dbReference type="SUPFAM" id="SSF47699">
    <property type="entry name" value="Bifunctional inhibitor/lipid-transfer protein/seed storage 2S albumin"/>
    <property type="match status" value="1"/>
</dbReference>
<dbReference type="EnsemblPlants" id="AES62553">
    <property type="protein sequence ID" value="AES62553"/>
    <property type="gene ID" value="MTR_1g101360"/>
</dbReference>
<accession>G7IAQ0</accession>
<dbReference type="SMART" id="SM00499">
    <property type="entry name" value="AAI"/>
    <property type="match status" value="1"/>
</dbReference>
<dbReference type="OrthoDB" id="1873458at2759"/>
<dbReference type="InterPro" id="IPR036312">
    <property type="entry name" value="Bifun_inhib/LTP/seed_sf"/>
</dbReference>
<dbReference type="PANTHER" id="PTHR35501">
    <property type="entry name" value="PROTEIN YY1"/>
    <property type="match status" value="1"/>
</dbReference>
<dbReference type="EMBL" id="CM001217">
    <property type="protein sequence ID" value="AES62553.1"/>
    <property type="molecule type" value="Genomic_DNA"/>
</dbReference>
<dbReference type="AlphaFoldDB" id="G7IAQ0"/>
<dbReference type="STRING" id="3880.G7IAQ0"/>
<evidence type="ECO:0000256" key="4">
    <source>
        <dbReference type="SAM" id="SignalP"/>
    </source>
</evidence>
<evidence type="ECO:0000259" key="5">
    <source>
        <dbReference type="SMART" id="SM00499"/>
    </source>
</evidence>
<keyword evidence="8" id="KW-1185">Reference proteome</keyword>
<feature type="domain" description="Bifunctional inhibitor/plant lipid transfer protein/seed storage helical" evidence="5">
    <location>
        <begin position="34"/>
        <end position="94"/>
    </location>
</feature>
<dbReference type="Gene3D" id="1.10.110.10">
    <property type="entry name" value="Plant lipid-transfer and hydrophobic proteins"/>
    <property type="match status" value="1"/>
</dbReference>
<feature type="chain" id="PRO_5014572063" evidence="4">
    <location>
        <begin position="31"/>
        <end position="97"/>
    </location>
</feature>
<sequence length="97" mass="10102">MAGPVSMRCQVALVLVLVVALGTKMEMGEAQTTCPTQLSNLNVCAPFVVPGSPNTNPSPDCCTALQSTNPDCLCNTLRIASQLTSQCNLPSFGCVLN</sequence>
<comment type="similarity">
    <text evidence="3">Belongs to the A9/FIL1 family.</text>
</comment>
<proteinExistence type="inferred from homology"/>
<dbReference type="PaxDb" id="3880-AES62553"/>
<reference evidence="6 8" key="1">
    <citation type="journal article" date="2011" name="Nature">
        <title>The Medicago genome provides insight into the evolution of rhizobial symbioses.</title>
        <authorList>
            <person name="Young N.D."/>
            <person name="Debelle F."/>
            <person name="Oldroyd G.E."/>
            <person name="Geurts R."/>
            <person name="Cannon S.B."/>
            <person name="Udvardi M.K."/>
            <person name="Benedito V.A."/>
            <person name="Mayer K.F."/>
            <person name="Gouzy J."/>
            <person name="Schoof H."/>
            <person name="Van de Peer Y."/>
            <person name="Proost S."/>
            <person name="Cook D.R."/>
            <person name="Meyers B.C."/>
            <person name="Spannagl M."/>
            <person name="Cheung F."/>
            <person name="De Mita S."/>
            <person name="Krishnakumar V."/>
            <person name="Gundlach H."/>
            <person name="Zhou S."/>
            <person name="Mudge J."/>
            <person name="Bharti A.K."/>
            <person name="Murray J.D."/>
            <person name="Naoumkina M.A."/>
            <person name="Rosen B."/>
            <person name="Silverstein K.A."/>
            <person name="Tang H."/>
            <person name="Rombauts S."/>
            <person name="Zhao P.X."/>
            <person name="Zhou P."/>
            <person name="Barbe V."/>
            <person name="Bardou P."/>
            <person name="Bechner M."/>
            <person name="Bellec A."/>
            <person name="Berger A."/>
            <person name="Berges H."/>
            <person name="Bidwell S."/>
            <person name="Bisseling T."/>
            <person name="Choisne N."/>
            <person name="Couloux A."/>
            <person name="Denny R."/>
            <person name="Deshpande S."/>
            <person name="Dai X."/>
            <person name="Doyle J.J."/>
            <person name="Dudez A.M."/>
            <person name="Farmer A.D."/>
            <person name="Fouteau S."/>
            <person name="Franken C."/>
            <person name="Gibelin C."/>
            <person name="Gish J."/>
            <person name="Goldstein S."/>
            <person name="Gonzalez A.J."/>
            <person name="Green P.J."/>
            <person name="Hallab A."/>
            <person name="Hartog M."/>
            <person name="Hua A."/>
            <person name="Humphray S.J."/>
            <person name="Jeong D.H."/>
            <person name="Jing Y."/>
            <person name="Jocker A."/>
            <person name="Kenton S.M."/>
            <person name="Kim D.J."/>
            <person name="Klee K."/>
            <person name="Lai H."/>
            <person name="Lang C."/>
            <person name="Lin S."/>
            <person name="Macmil S.L."/>
            <person name="Magdelenat G."/>
            <person name="Matthews L."/>
            <person name="McCorrison J."/>
            <person name="Monaghan E.L."/>
            <person name="Mun J.H."/>
            <person name="Najar F.Z."/>
            <person name="Nicholson C."/>
            <person name="Noirot C."/>
            <person name="O'Bleness M."/>
            <person name="Paule C.R."/>
            <person name="Poulain J."/>
            <person name="Prion F."/>
            <person name="Qin B."/>
            <person name="Qu C."/>
            <person name="Retzel E.F."/>
            <person name="Riddle C."/>
            <person name="Sallet E."/>
            <person name="Samain S."/>
            <person name="Samson N."/>
            <person name="Sanders I."/>
            <person name="Saurat O."/>
            <person name="Scarpelli C."/>
            <person name="Schiex T."/>
            <person name="Segurens B."/>
            <person name="Severin A.J."/>
            <person name="Sherrier D.J."/>
            <person name="Shi R."/>
            <person name="Sims S."/>
            <person name="Singer S.R."/>
            <person name="Sinharoy S."/>
            <person name="Sterck L."/>
            <person name="Viollet A."/>
            <person name="Wang B.B."/>
            <person name="Wang K."/>
            <person name="Wang M."/>
            <person name="Wang X."/>
            <person name="Warfsmann J."/>
            <person name="Weissenbach J."/>
            <person name="White D.D."/>
            <person name="White J.D."/>
            <person name="Wiley G.B."/>
            <person name="Wincker P."/>
            <person name="Xing Y."/>
            <person name="Yang L."/>
            <person name="Yao Z."/>
            <person name="Ying F."/>
            <person name="Zhai J."/>
            <person name="Zhou L."/>
            <person name="Zuber A."/>
            <person name="Denarie J."/>
            <person name="Dixon R.A."/>
            <person name="May G.D."/>
            <person name="Schwartz D.C."/>
            <person name="Rogers J."/>
            <person name="Quetier F."/>
            <person name="Town C.D."/>
            <person name="Roe B.A."/>
        </authorList>
    </citation>
    <scope>NUCLEOTIDE SEQUENCE [LARGE SCALE GENOMIC DNA]</scope>
    <source>
        <strain evidence="6">A17</strain>
        <strain evidence="7 8">cv. Jemalong A17</strain>
    </source>
</reference>
<keyword evidence="4" id="KW-0732">Signal</keyword>
<comment type="subcellular location">
    <subcellularLocation>
        <location evidence="1">Secreted</location>
    </subcellularLocation>
</comment>
<reference evidence="7" key="3">
    <citation type="submission" date="2015-04" db="UniProtKB">
        <authorList>
            <consortium name="EnsemblPlants"/>
        </authorList>
    </citation>
    <scope>IDENTIFICATION</scope>
    <source>
        <strain evidence="7">cv. Jemalong A17</strain>
    </source>
</reference>
<dbReference type="KEGG" id="mtr:11411650"/>
<dbReference type="eggNOG" id="ENOG502S7SH">
    <property type="taxonomic scope" value="Eukaryota"/>
</dbReference>
<dbReference type="HOGENOM" id="CLU_177257_0_0_1"/>
<reference evidence="6 8" key="2">
    <citation type="journal article" date="2014" name="BMC Genomics">
        <title>An improved genome release (version Mt4.0) for the model legume Medicago truncatula.</title>
        <authorList>
            <person name="Tang H."/>
            <person name="Krishnakumar V."/>
            <person name="Bidwell S."/>
            <person name="Rosen B."/>
            <person name="Chan A."/>
            <person name="Zhou S."/>
            <person name="Gentzbittel L."/>
            <person name="Childs K.L."/>
            <person name="Yandell M."/>
            <person name="Gundlach H."/>
            <person name="Mayer K.F."/>
            <person name="Schwartz D.C."/>
            <person name="Town C.D."/>
        </authorList>
    </citation>
    <scope>GENOME REANNOTATION</scope>
    <source>
        <strain evidence="7 8">cv. Jemalong A17</strain>
    </source>
</reference>
<gene>
    <name evidence="7" type="primary">11411650</name>
    <name evidence="6" type="ordered locus">MTR_1g101360</name>
</gene>
<evidence type="ECO:0000313" key="7">
    <source>
        <dbReference type="EnsemblPlants" id="AES62553"/>
    </source>
</evidence>
<evidence type="ECO:0000256" key="3">
    <source>
        <dbReference type="ARBA" id="ARBA00038300"/>
    </source>
</evidence>
<dbReference type="OMA" id="QSVDHDC"/>
<evidence type="ECO:0000313" key="8">
    <source>
        <dbReference type="Proteomes" id="UP000002051"/>
    </source>
</evidence>